<feature type="region of interest" description="Disordered" evidence="1">
    <location>
        <begin position="62"/>
        <end position="82"/>
    </location>
</feature>
<dbReference type="EMBL" id="LFWA01000005">
    <property type="protein sequence ID" value="KTW31282.1"/>
    <property type="molecule type" value="Genomic_DNA"/>
</dbReference>
<dbReference type="VEuPathDB" id="FungiDB:T551_01354"/>
<comment type="caution">
    <text evidence="2">The sequence shown here is derived from an EMBL/GenBank/DDBJ whole genome shotgun (WGS) entry which is preliminary data.</text>
</comment>
<feature type="compositionally biased region" description="Polar residues" evidence="1">
    <location>
        <begin position="117"/>
        <end position="128"/>
    </location>
</feature>
<dbReference type="RefSeq" id="XP_018230272.1">
    <property type="nucleotide sequence ID" value="XM_018373617.1"/>
</dbReference>
<gene>
    <name evidence="2" type="ORF">T551_01354</name>
</gene>
<organism evidence="2 3">
    <name type="scientific">Pneumocystis jirovecii (strain RU7)</name>
    <name type="common">Human pneumocystis pneumonia agent</name>
    <dbReference type="NCBI Taxonomy" id="1408657"/>
    <lineage>
        <taxon>Eukaryota</taxon>
        <taxon>Fungi</taxon>
        <taxon>Dikarya</taxon>
        <taxon>Ascomycota</taxon>
        <taxon>Taphrinomycotina</taxon>
        <taxon>Pneumocystomycetes</taxon>
        <taxon>Pneumocystaceae</taxon>
        <taxon>Pneumocystis</taxon>
    </lineage>
</organism>
<evidence type="ECO:0000256" key="1">
    <source>
        <dbReference type="SAM" id="MobiDB-lite"/>
    </source>
</evidence>
<dbReference type="AlphaFoldDB" id="A0A0W4ZSF1"/>
<feature type="region of interest" description="Disordered" evidence="1">
    <location>
        <begin position="96"/>
        <end position="128"/>
    </location>
</feature>
<evidence type="ECO:0000313" key="2">
    <source>
        <dbReference type="EMBL" id="KTW31282.1"/>
    </source>
</evidence>
<name>A0A0W4ZSF1_PNEJ7</name>
<sequence>MENTSKCSSYQNIPFTPQKNKFFMAHRQPYASQHTVDTYDPLEYSFSRRKPLRCTSLHHSILSSSPEGGLKTPKSASNNILDSPQGYQSYIYQAQNPQDETAHHEAESSSSDEGTKMNHTQANSACSINRTKTNFSKTNIKDIGNFDETGPLFSENCASRSFNEFPNFSQKQYDYSDLLALSSIQPDLVKRISTKNMLFLHKPKMIQRIATSLLEESAPAESEIRNEALLSKILRRSRYIDDRIDFYNATGQNESQDMATNSSLTSTHHVDSSFNVSDMLSTEKLPFTCRKNLDIDTVNHPPLCSPLMNNSFQAGKTSKRKVHSDERFEPYPSFKRRALSPALSTSCPVFTTGCSPLSPNSSLFPMQDTNEGLMKMSLQ</sequence>
<reference evidence="3" key="1">
    <citation type="journal article" date="2016" name="Nat. Commun.">
        <title>Genome analysis of three Pneumocystis species reveals adaptation mechanisms to life exclusively in mammalian hosts.</title>
        <authorList>
            <person name="Ma L."/>
            <person name="Chen Z."/>
            <person name="Huang D.W."/>
            <person name="Kutty G."/>
            <person name="Ishihara M."/>
            <person name="Wang H."/>
            <person name="Abouelleil A."/>
            <person name="Bishop L."/>
            <person name="Davey E."/>
            <person name="Deng R."/>
            <person name="Deng X."/>
            <person name="Fan L."/>
            <person name="Fantoni G."/>
            <person name="Fitzgerald M."/>
            <person name="Gogineni E."/>
            <person name="Goldberg J.M."/>
            <person name="Handley G."/>
            <person name="Hu X."/>
            <person name="Huber C."/>
            <person name="Jiao X."/>
            <person name="Jones K."/>
            <person name="Levin J.Z."/>
            <person name="Liu Y."/>
            <person name="Macdonald P."/>
            <person name="Melnikov A."/>
            <person name="Raley C."/>
            <person name="Sassi M."/>
            <person name="Sherman B.T."/>
            <person name="Song X."/>
            <person name="Sykes S."/>
            <person name="Tran B."/>
            <person name="Walsh L."/>
            <person name="Xia Y."/>
            <person name="Yang J."/>
            <person name="Young S."/>
            <person name="Zeng Q."/>
            <person name="Zheng X."/>
            <person name="Stephens R."/>
            <person name="Nusbaum C."/>
            <person name="Birren B.W."/>
            <person name="Azadi P."/>
            <person name="Lempicki R.A."/>
            <person name="Cuomo C.A."/>
            <person name="Kovacs J.A."/>
        </authorList>
    </citation>
    <scope>NUCLEOTIDE SEQUENCE [LARGE SCALE GENOMIC DNA]</scope>
    <source>
        <strain evidence="3">RU7</strain>
    </source>
</reference>
<dbReference type="Proteomes" id="UP000053447">
    <property type="component" value="Unassembled WGS sequence"/>
</dbReference>
<proteinExistence type="predicted"/>
<evidence type="ECO:0000313" key="3">
    <source>
        <dbReference type="Proteomes" id="UP000053447"/>
    </source>
</evidence>
<keyword evidence="3" id="KW-1185">Reference proteome</keyword>
<protein>
    <submittedName>
        <fullName evidence="2">Uncharacterized protein</fullName>
    </submittedName>
</protein>
<dbReference type="GeneID" id="28939872"/>
<accession>A0A0W4ZSF1</accession>
<dbReference type="OrthoDB" id="5396103at2759"/>
<dbReference type="STRING" id="1408657.A0A0W4ZSF1"/>
<dbReference type="eggNOG" id="ENOG502SDYM">
    <property type="taxonomic scope" value="Eukaryota"/>
</dbReference>